<dbReference type="RefSeq" id="WP_368375554.1">
    <property type="nucleotide sequence ID" value="NZ_JBFRYB010000001.1"/>
</dbReference>
<keyword evidence="5" id="KW-1185">Reference proteome</keyword>
<dbReference type="EMBL" id="JBFRYB010000001">
    <property type="protein sequence ID" value="MEX1665451.1"/>
    <property type="molecule type" value="Genomic_DNA"/>
</dbReference>
<evidence type="ECO:0000313" key="5">
    <source>
        <dbReference type="Proteomes" id="UP001557484"/>
    </source>
</evidence>
<feature type="transmembrane region" description="Helical" evidence="2">
    <location>
        <begin position="170"/>
        <end position="191"/>
    </location>
</feature>
<feature type="transmembrane region" description="Helical" evidence="2">
    <location>
        <begin position="120"/>
        <end position="143"/>
    </location>
</feature>
<feature type="compositionally biased region" description="Polar residues" evidence="1">
    <location>
        <begin position="261"/>
        <end position="273"/>
    </location>
</feature>
<evidence type="ECO:0000256" key="2">
    <source>
        <dbReference type="SAM" id="Phobius"/>
    </source>
</evidence>
<keyword evidence="2" id="KW-0812">Transmembrane</keyword>
<dbReference type="PANTHER" id="PTHR42208">
    <property type="entry name" value="HEAVY METAL TRANSPORTER-RELATED"/>
    <property type="match status" value="1"/>
</dbReference>
<feature type="transmembrane region" description="Helical" evidence="2">
    <location>
        <begin position="234"/>
        <end position="253"/>
    </location>
</feature>
<accession>A0ABV3TV05</accession>
<feature type="transmembrane region" description="Helical" evidence="2">
    <location>
        <begin position="86"/>
        <end position="108"/>
    </location>
</feature>
<protein>
    <submittedName>
        <fullName evidence="4">Sulfite exporter TauE/SafE family protein</fullName>
    </submittedName>
</protein>
<evidence type="ECO:0000256" key="1">
    <source>
        <dbReference type="SAM" id="MobiDB-lite"/>
    </source>
</evidence>
<dbReference type="Proteomes" id="UP001557484">
    <property type="component" value="Unassembled WGS sequence"/>
</dbReference>
<keyword evidence="2" id="KW-1133">Transmembrane helix</keyword>
<dbReference type="Pfam" id="PF13386">
    <property type="entry name" value="DsbD_2"/>
    <property type="match status" value="1"/>
</dbReference>
<comment type="caution">
    <text evidence="4">The sequence shown here is derived from an EMBL/GenBank/DDBJ whole genome shotgun (WGS) entry which is preliminary data.</text>
</comment>
<dbReference type="InterPro" id="IPR039447">
    <property type="entry name" value="UreH-like_TM_dom"/>
</dbReference>
<feature type="region of interest" description="Disordered" evidence="1">
    <location>
        <begin position="259"/>
        <end position="279"/>
    </location>
</feature>
<feature type="domain" description="Urease accessory protein UreH-like transmembrane" evidence="3">
    <location>
        <begin position="9"/>
        <end position="248"/>
    </location>
</feature>
<feature type="transmembrane region" description="Helical" evidence="2">
    <location>
        <begin position="203"/>
        <end position="222"/>
    </location>
</feature>
<reference evidence="4 5" key="1">
    <citation type="journal article" date="2011" name="Int. J. Syst. Evol. Microbiol.">
        <title>Zhongshania antarctica gen. nov., sp. nov. and Zhongshania guokunii sp. nov., gammaproteobacteria respectively isolated from coastal attached (fast) ice and surface seawater of the Antarctic.</title>
        <authorList>
            <person name="Li H.J."/>
            <person name="Zhang X.Y."/>
            <person name="Chen C.X."/>
            <person name="Zhang Y.J."/>
            <person name="Gao Z.M."/>
            <person name="Yu Y."/>
            <person name="Chen X.L."/>
            <person name="Chen B."/>
            <person name="Zhang Y.Z."/>
        </authorList>
    </citation>
    <scope>NUCLEOTIDE SEQUENCE [LARGE SCALE GENOMIC DNA]</scope>
    <source>
        <strain evidence="4 5">R06B22</strain>
    </source>
</reference>
<dbReference type="PANTHER" id="PTHR42208:SF1">
    <property type="entry name" value="HEAVY METAL TRANSPORTER"/>
    <property type="match status" value="1"/>
</dbReference>
<name>A0ABV3TV05_9GAMM</name>
<proteinExistence type="predicted"/>
<organism evidence="4 5">
    <name type="scientific">Zhongshania arctica</name>
    <dbReference type="NCBI Taxonomy" id="3238302"/>
    <lineage>
        <taxon>Bacteria</taxon>
        <taxon>Pseudomonadati</taxon>
        <taxon>Pseudomonadota</taxon>
        <taxon>Gammaproteobacteria</taxon>
        <taxon>Cellvibrionales</taxon>
        <taxon>Spongiibacteraceae</taxon>
        <taxon>Zhongshania</taxon>
    </lineage>
</organism>
<evidence type="ECO:0000259" key="3">
    <source>
        <dbReference type="Pfam" id="PF13386"/>
    </source>
</evidence>
<evidence type="ECO:0000313" key="4">
    <source>
        <dbReference type="EMBL" id="MEX1665451.1"/>
    </source>
</evidence>
<keyword evidence="2" id="KW-0472">Membrane</keyword>
<sequence>MNEAISYSAAFMIGLIGSPHCVGMCGGIAGLLASSTAPSAAAVQSTASATVEYIPIAERRDPAQLQKQLYQILLISLFQLGRISCYALLGALAGGLVGGLITASSFAIEDLANITKGLRILASLMLVMVALSIAGWTQLTRFLESAGGGVWKRIQPLTKRLIPVNSPRKALAIGGLWGFLPCGLIYSALAWSALSGSAIQSGVLMFCFGLGTVPAVMGVSGLTGSLRLLMKKPLARRGFAILLIALAITPWLAMGEKSHAQHTGHSSTSNQQEHLMHME</sequence>
<gene>
    <name evidence="4" type="ORF">AB4875_08105</name>
</gene>